<dbReference type="EMBL" id="ASGP02000003">
    <property type="protein sequence ID" value="KAH9517499.1"/>
    <property type="molecule type" value="Genomic_DNA"/>
</dbReference>
<dbReference type="AlphaFoldDB" id="A0A922L6Q4"/>
<dbReference type="EMBL" id="ASGP02000004">
    <property type="protein sequence ID" value="KAH9511378.1"/>
    <property type="molecule type" value="Genomic_DNA"/>
</dbReference>
<name>A0A922L6Q4_DERFA</name>
<sequence>MVIGKRKDVSPNVELQTDSKQFVVNPSTPFWHATFGFALIKPPAPLRTGHIQHILELEKTGRPTTMNILSKLSHLGLASNHYHHHHEKKTSPVPG</sequence>
<evidence type="ECO:0000313" key="1">
    <source>
        <dbReference type="EMBL" id="KAH9511378.1"/>
    </source>
</evidence>
<evidence type="ECO:0000313" key="2">
    <source>
        <dbReference type="EMBL" id="KAH9517499.1"/>
    </source>
</evidence>
<proteinExistence type="predicted"/>
<reference evidence="2" key="2">
    <citation type="journal article" date="2022" name="Res Sq">
        <title>Comparative Genomics Reveals Insights into the Divergent Evolution of Astigmatic Mites and Household Pest Adaptations.</title>
        <authorList>
            <person name="Xiong Q."/>
            <person name="Wan A.T.-Y."/>
            <person name="Liu X.-Y."/>
            <person name="Fung C.S.-H."/>
            <person name="Xiao X."/>
            <person name="Malainual N."/>
            <person name="Hou J."/>
            <person name="Wang L."/>
            <person name="Wang M."/>
            <person name="Yang K."/>
            <person name="Cui Y."/>
            <person name="Leung E."/>
            <person name="Nong W."/>
            <person name="Shin S.-K."/>
            <person name="Au S."/>
            <person name="Jeong K.Y."/>
            <person name="Chew F.T."/>
            <person name="Hui J."/>
            <person name="Leung T.F."/>
            <person name="Tungtrongchitr A."/>
            <person name="Zhong N."/>
            <person name="Liu Z."/>
            <person name="Tsui S."/>
        </authorList>
    </citation>
    <scope>NUCLEOTIDE SEQUENCE</scope>
    <source>
        <strain evidence="2">Derf</strain>
        <tissue evidence="2">Whole organism</tissue>
    </source>
</reference>
<dbReference type="EMBL" id="ASGP02000001">
    <property type="protein sequence ID" value="KAH9528748.1"/>
    <property type="molecule type" value="Genomic_DNA"/>
</dbReference>
<accession>A0A922L6Q4</accession>
<comment type="caution">
    <text evidence="2">The sequence shown here is derived from an EMBL/GenBank/DDBJ whole genome shotgun (WGS) entry which is preliminary data.</text>
</comment>
<organism evidence="2 5">
    <name type="scientific">Dermatophagoides farinae</name>
    <name type="common">American house dust mite</name>
    <dbReference type="NCBI Taxonomy" id="6954"/>
    <lineage>
        <taxon>Eukaryota</taxon>
        <taxon>Metazoa</taxon>
        <taxon>Ecdysozoa</taxon>
        <taxon>Arthropoda</taxon>
        <taxon>Chelicerata</taxon>
        <taxon>Arachnida</taxon>
        <taxon>Acari</taxon>
        <taxon>Acariformes</taxon>
        <taxon>Sarcoptiformes</taxon>
        <taxon>Astigmata</taxon>
        <taxon>Psoroptidia</taxon>
        <taxon>Analgoidea</taxon>
        <taxon>Pyroglyphidae</taxon>
        <taxon>Dermatophagoidinae</taxon>
        <taxon>Dermatophagoides</taxon>
    </lineage>
</organism>
<reference evidence="2" key="1">
    <citation type="submission" date="2013-05" db="EMBL/GenBank/DDBJ databases">
        <authorList>
            <person name="Yim A.K.Y."/>
            <person name="Chan T.F."/>
            <person name="Ji K.M."/>
            <person name="Liu X.Y."/>
            <person name="Zhou J.W."/>
            <person name="Li R.Q."/>
            <person name="Yang K.Y."/>
            <person name="Li J."/>
            <person name="Li M."/>
            <person name="Law P.T.W."/>
            <person name="Wu Y.L."/>
            <person name="Cai Z.L."/>
            <person name="Qin H."/>
            <person name="Bao Y."/>
            <person name="Leung R.K.K."/>
            <person name="Ng P.K.S."/>
            <person name="Zou J."/>
            <person name="Zhong X.J."/>
            <person name="Ran P.X."/>
            <person name="Zhong N.S."/>
            <person name="Liu Z.G."/>
            <person name="Tsui S.K.W."/>
        </authorList>
    </citation>
    <scope>NUCLEOTIDE SEQUENCE</scope>
    <source>
        <strain evidence="2">Derf</strain>
        <tissue evidence="2">Whole organism</tissue>
    </source>
</reference>
<gene>
    <name evidence="3" type="ORF">DERF_000838</name>
    <name evidence="4" type="ORF">DERF_002665</name>
    <name evidence="2" type="ORF">DERF_008172</name>
    <name evidence="1" type="ORF">DERF_009845</name>
</gene>
<keyword evidence="5" id="KW-1185">Reference proteome</keyword>
<evidence type="ECO:0000313" key="5">
    <source>
        <dbReference type="Proteomes" id="UP000790347"/>
    </source>
</evidence>
<evidence type="ECO:0000313" key="3">
    <source>
        <dbReference type="EMBL" id="KAH9526776.1"/>
    </source>
</evidence>
<dbReference type="EMBL" id="ASGP02000001">
    <property type="protein sequence ID" value="KAH9526776.1"/>
    <property type="molecule type" value="Genomic_DNA"/>
</dbReference>
<dbReference type="Proteomes" id="UP000790347">
    <property type="component" value="Unassembled WGS sequence"/>
</dbReference>
<evidence type="ECO:0000313" key="4">
    <source>
        <dbReference type="EMBL" id="KAH9528748.1"/>
    </source>
</evidence>
<protein>
    <submittedName>
        <fullName evidence="2">Uncharacterized protein</fullName>
    </submittedName>
</protein>